<feature type="domain" description="AB hydrolase-1" evidence="1">
    <location>
        <begin position="14"/>
        <end position="222"/>
    </location>
</feature>
<evidence type="ECO:0000259" key="1">
    <source>
        <dbReference type="Pfam" id="PF12697"/>
    </source>
</evidence>
<protein>
    <recommendedName>
        <fullName evidence="1">AB hydrolase-1 domain-containing protein</fullName>
    </recommendedName>
</protein>
<sequence>MSDLLPAPGPPSAVAVPGLGLTTRGWRGVAAHLDGTLPTAVVALPAFGLPVDRATPLDPAASADRLAERLRDLADGPVVLLGHSASCQVVAEVARRHPGAVRGLVLVGPTADPRLSPRTGLVARWLRTAVREDPRRVPGMVRDYLTTRLSGFGRALRAARRHDLRATLRDSAIPVVVVRGPHDHLAPASWLAALAAVRPGITVVTTRDGAHMVPLTRPDELAGVCRARFGG</sequence>
<dbReference type="SUPFAM" id="SSF53474">
    <property type="entry name" value="alpha/beta-Hydrolases"/>
    <property type="match status" value="1"/>
</dbReference>
<organism evidence="2 3">
    <name type="scientific">Actinomycetospora straminea</name>
    <dbReference type="NCBI Taxonomy" id="663607"/>
    <lineage>
        <taxon>Bacteria</taxon>
        <taxon>Bacillati</taxon>
        <taxon>Actinomycetota</taxon>
        <taxon>Actinomycetes</taxon>
        <taxon>Pseudonocardiales</taxon>
        <taxon>Pseudonocardiaceae</taxon>
        <taxon>Actinomycetospora</taxon>
    </lineage>
</organism>
<proteinExistence type="predicted"/>
<dbReference type="Pfam" id="PF12697">
    <property type="entry name" value="Abhydrolase_6"/>
    <property type="match status" value="1"/>
</dbReference>
<dbReference type="RefSeq" id="WP_274231638.1">
    <property type="nucleotide sequence ID" value="NZ_BAABHQ010000031.1"/>
</dbReference>
<dbReference type="EMBL" id="BAABHQ010000031">
    <property type="protein sequence ID" value="GAA4896733.1"/>
    <property type="molecule type" value="Genomic_DNA"/>
</dbReference>
<dbReference type="Proteomes" id="UP001500457">
    <property type="component" value="Unassembled WGS sequence"/>
</dbReference>
<dbReference type="PANTHER" id="PTHR43194">
    <property type="entry name" value="HYDROLASE ALPHA/BETA FOLD FAMILY"/>
    <property type="match status" value="1"/>
</dbReference>
<dbReference type="InterPro" id="IPR050228">
    <property type="entry name" value="Carboxylesterase_BioH"/>
</dbReference>
<evidence type="ECO:0000313" key="3">
    <source>
        <dbReference type="Proteomes" id="UP001500457"/>
    </source>
</evidence>
<dbReference type="Gene3D" id="3.40.50.1820">
    <property type="entry name" value="alpha/beta hydrolase"/>
    <property type="match status" value="1"/>
</dbReference>
<dbReference type="PANTHER" id="PTHR43194:SF2">
    <property type="entry name" value="PEROXISOMAL MEMBRANE PROTEIN LPX1"/>
    <property type="match status" value="1"/>
</dbReference>
<evidence type="ECO:0000313" key="2">
    <source>
        <dbReference type="EMBL" id="GAA4896733.1"/>
    </source>
</evidence>
<reference evidence="3" key="1">
    <citation type="journal article" date="2019" name="Int. J. Syst. Evol. Microbiol.">
        <title>The Global Catalogue of Microorganisms (GCM) 10K type strain sequencing project: providing services to taxonomists for standard genome sequencing and annotation.</title>
        <authorList>
            <consortium name="The Broad Institute Genomics Platform"/>
            <consortium name="The Broad Institute Genome Sequencing Center for Infectious Disease"/>
            <person name="Wu L."/>
            <person name="Ma J."/>
        </authorList>
    </citation>
    <scope>NUCLEOTIDE SEQUENCE [LARGE SCALE GENOMIC DNA]</scope>
    <source>
        <strain evidence="3">JCM 17983</strain>
    </source>
</reference>
<comment type="caution">
    <text evidence="2">The sequence shown here is derived from an EMBL/GenBank/DDBJ whole genome shotgun (WGS) entry which is preliminary data.</text>
</comment>
<dbReference type="InterPro" id="IPR000073">
    <property type="entry name" value="AB_hydrolase_1"/>
</dbReference>
<gene>
    <name evidence="2" type="ORF">GCM10023203_58980</name>
</gene>
<accession>A0ABP9FA52</accession>
<keyword evidence="3" id="KW-1185">Reference proteome</keyword>
<dbReference type="InterPro" id="IPR029058">
    <property type="entry name" value="AB_hydrolase_fold"/>
</dbReference>
<name>A0ABP9FA52_9PSEU</name>